<accession>A0A9X2HLZ2</accession>
<comment type="caution">
    <text evidence="10">The sequence shown here is derived from an EMBL/GenBank/DDBJ whole genome shotgun (WGS) entry which is preliminary data.</text>
</comment>
<feature type="transmembrane region" description="Helical" evidence="8">
    <location>
        <begin position="134"/>
        <end position="152"/>
    </location>
</feature>
<dbReference type="InterPro" id="IPR017540">
    <property type="entry name" value="Exosortase-1"/>
</dbReference>
<feature type="domain" description="Methanolan biosynthesis EpsI" evidence="9">
    <location>
        <begin position="317"/>
        <end position="501"/>
    </location>
</feature>
<dbReference type="RefSeq" id="WP_254292302.1">
    <property type="nucleotide sequence ID" value="NZ_JAMLDX010000004.1"/>
</dbReference>
<dbReference type="AlphaFoldDB" id="A0A9X2HLZ2"/>
<dbReference type="EC" id="3.4.22.-" evidence="10"/>
<dbReference type="NCBIfam" id="TIGR04178">
    <property type="entry name" value="exo_archaeo"/>
    <property type="match status" value="1"/>
</dbReference>
<dbReference type="Pfam" id="PF09721">
    <property type="entry name" value="Exosortase_EpsH"/>
    <property type="match status" value="1"/>
</dbReference>
<feature type="transmembrane region" description="Helical" evidence="8">
    <location>
        <begin position="83"/>
        <end position="102"/>
    </location>
</feature>
<evidence type="ECO:0000313" key="10">
    <source>
        <dbReference type="EMBL" id="MCP3730189.1"/>
    </source>
</evidence>
<dbReference type="NCBIfam" id="TIGR02602">
    <property type="entry name" value="8TM_EpsH"/>
    <property type="match status" value="1"/>
</dbReference>
<dbReference type="GO" id="GO:0008233">
    <property type="term" value="F:peptidase activity"/>
    <property type="evidence" value="ECO:0007669"/>
    <property type="project" value="UniProtKB-KW"/>
</dbReference>
<dbReference type="Proteomes" id="UP001139451">
    <property type="component" value="Unassembled WGS sequence"/>
</dbReference>
<dbReference type="InterPro" id="IPR019127">
    <property type="entry name" value="Exosortase"/>
</dbReference>
<keyword evidence="5 10" id="KW-0378">Hydrolase</keyword>
<feature type="transmembrane region" description="Helical" evidence="8">
    <location>
        <begin position="261"/>
        <end position="284"/>
    </location>
</feature>
<keyword evidence="2" id="KW-1003">Cell membrane</keyword>
<evidence type="ECO:0000256" key="8">
    <source>
        <dbReference type="SAM" id="Phobius"/>
    </source>
</evidence>
<keyword evidence="6 8" id="KW-1133">Transmembrane helix</keyword>
<keyword evidence="4 8" id="KW-0812">Transmembrane</keyword>
<keyword evidence="3" id="KW-0645">Protease</keyword>
<keyword evidence="11" id="KW-1185">Reference proteome</keyword>
<dbReference type="Pfam" id="PF11984">
    <property type="entry name" value="DUF3485"/>
    <property type="match status" value="1"/>
</dbReference>
<comment type="subcellular location">
    <subcellularLocation>
        <location evidence="1">Cell membrane</location>
        <topology evidence="1">Multi-pass membrane protein</topology>
    </subcellularLocation>
</comment>
<proteinExistence type="predicted"/>
<sequence length="518" mass="55448">MTVAVPGSAFEGRATPFDATWKLHAALLAGVWAALLILFRGDVGDLTTIYWTNTTFGHCLFIAPVVGWLVWQRRTDLALVPPAAWWPGLVIVAGGGFAWLLGDAAGVALLRHLGLVVMLQGAVVALLGPSVTRALLFPLAYMIFLVPFGEGLEGPLQDLTVKILVPLLHLFGVPAHVDGVLITTPNGWFEVAEACSGAKFVIAMIAYGALVANVCYVSWTRRAAFMAVALIVPMIANGLRAFGTIYAAYLTSVEQATGFDHILYGWVFFGAVMAGVMAIGWKWFDRDPDAPWFDASKLQARWPGTAAMPAVVALTGLFVASLFLAWAGAIAARADVLPAKVALPKVAGWTQVPLSKRAEWKPNFPGADHFLMGRYSDGMGAEVDLALALYGSQREGKELVGFGQGAIRENDKWVRIEDLAELDGGKALRMTAGPVEREVVTWYRVGDTLTGSDSRVKAETLMAKLLGGPQRAVAVMVSAEKGHALPTRAAIKRFVAALGPVERAADRIAGGDRAEFVR</sequence>
<feature type="transmembrane region" description="Helical" evidence="8">
    <location>
        <begin position="109"/>
        <end position="128"/>
    </location>
</feature>
<evidence type="ECO:0000256" key="7">
    <source>
        <dbReference type="ARBA" id="ARBA00023136"/>
    </source>
</evidence>
<evidence type="ECO:0000259" key="9">
    <source>
        <dbReference type="Pfam" id="PF11984"/>
    </source>
</evidence>
<protein>
    <submittedName>
        <fullName evidence="10">Exosortase A</fullName>
        <ecNumber evidence="10">3.4.22.-</ecNumber>
    </submittedName>
</protein>
<feature type="transmembrane region" description="Helical" evidence="8">
    <location>
        <begin position="305"/>
        <end position="327"/>
    </location>
</feature>
<dbReference type="NCBIfam" id="TIGR03109">
    <property type="entry name" value="exosort_XrtA"/>
    <property type="match status" value="1"/>
</dbReference>
<evidence type="ECO:0000256" key="3">
    <source>
        <dbReference type="ARBA" id="ARBA00022670"/>
    </source>
</evidence>
<feature type="transmembrane region" description="Helical" evidence="8">
    <location>
        <begin position="51"/>
        <end position="71"/>
    </location>
</feature>
<evidence type="ECO:0000256" key="1">
    <source>
        <dbReference type="ARBA" id="ARBA00004651"/>
    </source>
</evidence>
<evidence type="ECO:0000313" key="11">
    <source>
        <dbReference type="Proteomes" id="UP001139451"/>
    </source>
</evidence>
<dbReference type="InterPro" id="IPR013426">
    <property type="entry name" value="EpsH-like"/>
</dbReference>
<reference evidence="10" key="1">
    <citation type="submission" date="2022-05" db="EMBL/GenBank/DDBJ databases">
        <title>Sphingomonas sp. strain MG17 Genome sequencing and assembly.</title>
        <authorList>
            <person name="Kim I."/>
        </authorList>
    </citation>
    <scope>NUCLEOTIDE SEQUENCE</scope>
    <source>
        <strain evidence="10">MG17</strain>
    </source>
</reference>
<feature type="transmembrane region" description="Helical" evidence="8">
    <location>
        <begin position="20"/>
        <end position="39"/>
    </location>
</feature>
<dbReference type="GO" id="GO:0006508">
    <property type="term" value="P:proteolysis"/>
    <property type="evidence" value="ECO:0007669"/>
    <property type="project" value="UniProtKB-KW"/>
</dbReference>
<evidence type="ECO:0000256" key="6">
    <source>
        <dbReference type="ARBA" id="ARBA00022989"/>
    </source>
</evidence>
<evidence type="ECO:0000256" key="4">
    <source>
        <dbReference type="ARBA" id="ARBA00022692"/>
    </source>
</evidence>
<evidence type="ECO:0000256" key="2">
    <source>
        <dbReference type="ARBA" id="ARBA00022475"/>
    </source>
</evidence>
<dbReference type="EMBL" id="JAMLDX010000004">
    <property type="protein sequence ID" value="MCP3730189.1"/>
    <property type="molecule type" value="Genomic_DNA"/>
</dbReference>
<gene>
    <name evidence="10" type="primary">xrtA</name>
    <name evidence="10" type="ORF">M9978_07075</name>
</gene>
<feature type="transmembrane region" description="Helical" evidence="8">
    <location>
        <begin position="224"/>
        <end position="249"/>
    </location>
</feature>
<evidence type="ECO:0000256" key="5">
    <source>
        <dbReference type="ARBA" id="ARBA00022801"/>
    </source>
</evidence>
<organism evidence="10 11">
    <name type="scientific">Sphingomonas tagetis</name>
    <dbReference type="NCBI Taxonomy" id="2949092"/>
    <lineage>
        <taxon>Bacteria</taxon>
        <taxon>Pseudomonadati</taxon>
        <taxon>Pseudomonadota</taxon>
        <taxon>Alphaproteobacteria</taxon>
        <taxon>Sphingomonadales</taxon>
        <taxon>Sphingomonadaceae</taxon>
        <taxon>Sphingomonas</taxon>
    </lineage>
</organism>
<feature type="transmembrane region" description="Helical" evidence="8">
    <location>
        <begin position="197"/>
        <end position="217"/>
    </location>
</feature>
<feature type="transmembrane region" description="Helical" evidence="8">
    <location>
        <begin position="159"/>
        <end position="177"/>
    </location>
</feature>
<dbReference type="GO" id="GO:0005886">
    <property type="term" value="C:plasma membrane"/>
    <property type="evidence" value="ECO:0007669"/>
    <property type="project" value="UniProtKB-SubCell"/>
</dbReference>
<dbReference type="InterPro" id="IPR014263">
    <property type="entry name" value="Methanolan_biosynth_EpsI"/>
</dbReference>
<name>A0A9X2HLZ2_9SPHN</name>
<dbReference type="NCBIfam" id="TIGR02914">
    <property type="entry name" value="EpsI_fam"/>
    <property type="match status" value="1"/>
</dbReference>
<keyword evidence="7 8" id="KW-0472">Membrane</keyword>
<dbReference type="InterPro" id="IPR026392">
    <property type="entry name" value="Exo/Archaeosortase_dom"/>
</dbReference>